<dbReference type="Proteomes" id="UP000198287">
    <property type="component" value="Unassembled WGS sequence"/>
</dbReference>
<evidence type="ECO:0000313" key="3">
    <source>
        <dbReference type="Proteomes" id="UP000198287"/>
    </source>
</evidence>
<gene>
    <name evidence="2" type="ORF">Fcan01_27549</name>
</gene>
<keyword evidence="1" id="KW-0732">Signal</keyword>
<proteinExistence type="predicted"/>
<dbReference type="AlphaFoldDB" id="A0A226CY16"/>
<sequence length="236" mass="25742">MKLSQLVGMLVLWFVAFTWSTSHAQSVCLAGDPNRCPDHGGCSGLSLNGGPLCNRTSQCCQCVQNQCQDVTDCNWMSCTGGETASCILKRVGRECVCTGDNYCTTNGTQACPSDKFPRNAVSNYERLCHRNRSRIVTLCKADRYREECNCVAGGLIRLCNSDSACSRVNCTANTPFRKCENNICACRECTANSDCSHKICPARKPYKECTSNVCGCFEILLAMKCLVGSITAPMIL</sequence>
<feature type="chain" id="PRO_5013325108" evidence="1">
    <location>
        <begin position="25"/>
        <end position="236"/>
    </location>
</feature>
<reference evidence="2 3" key="1">
    <citation type="submission" date="2015-12" db="EMBL/GenBank/DDBJ databases">
        <title>The genome of Folsomia candida.</title>
        <authorList>
            <person name="Faddeeva A."/>
            <person name="Derks M.F."/>
            <person name="Anvar Y."/>
            <person name="Smit S."/>
            <person name="Van Straalen N."/>
            <person name="Roelofs D."/>
        </authorList>
    </citation>
    <scope>NUCLEOTIDE SEQUENCE [LARGE SCALE GENOMIC DNA]</scope>
    <source>
        <strain evidence="2 3">VU population</strain>
        <tissue evidence="2">Whole body</tissue>
    </source>
</reference>
<accession>A0A226CY16</accession>
<keyword evidence="3" id="KW-1185">Reference proteome</keyword>
<name>A0A226CY16_FOLCA</name>
<evidence type="ECO:0000256" key="1">
    <source>
        <dbReference type="SAM" id="SignalP"/>
    </source>
</evidence>
<evidence type="ECO:0000313" key="2">
    <source>
        <dbReference type="EMBL" id="OXA37680.1"/>
    </source>
</evidence>
<comment type="caution">
    <text evidence="2">The sequence shown here is derived from an EMBL/GenBank/DDBJ whole genome shotgun (WGS) entry which is preliminary data.</text>
</comment>
<organism evidence="2 3">
    <name type="scientific">Folsomia candida</name>
    <name type="common">Springtail</name>
    <dbReference type="NCBI Taxonomy" id="158441"/>
    <lineage>
        <taxon>Eukaryota</taxon>
        <taxon>Metazoa</taxon>
        <taxon>Ecdysozoa</taxon>
        <taxon>Arthropoda</taxon>
        <taxon>Hexapoda</taxon>
        <taxon>Collembola</taxon>
        <taxon>Entomobryomorpha</taxon>
        <taxon>Isotomoidea</taxon>
        <taxon>Isotomidae</taxon>
        <taxon>Proisotominae</taxon>
        <taxon>Folsomia</taxon>
    </lineage>
</organism>
<protein>
    <submittedName>
        <fullName evidence="2">Tenascin-X</fullName>
    </submittedName>
</protein>
<feature type="signal peptide" evidence="1">
    <location>
        <begin position="1"/>
        <end position="24"/>
    </location>
</feature>
<dbReference type="EMBL" id="LNIX01000053">
    <property type="protein sequence ID" value="OXA37680.1"/>
    <property type="molecule type" value="Genomic_DNA"/>
</dbReference>